<evidence type="ECO:0000313" key="5">
    <source>
        <dbReference type="Proteomes" id="UP000077315"/>
    </source>
</evidence>
<accession>A0A162UYZ7</accession>
<dbReference type="InterPro" id="IPR036322">
    <property type="entry name" value="WD40_repeat_dom_sf"/>
</dbReference>
<dbReference type="PANTHER" id="PTHR19862">
    <property type="entry name" value="WD REPEAT-CONTAINING PROTEIN 48"/>
    <property type="match status" value="1"/>
</dbReference>
<dbReference type="InterPro" id="IPR015943">
    <property type="entry name" value="WD40/YVTN_repeat-like_dom_sf"/>
</dbReference>
<dbReference type="OrthoDB" id="2421129at2759"/>
<proteinExistence type="predicted"/>
<evidence type="ECO:0000256" key="2">
    <source>
        <dbReference type="ARBA" id="ARBA00022737"/>
    </source>
</evidence>
<dbReference type="PANTHER" id="PTHR19862:SF14">
    <property type="entry name" value="WD REPEAT-CONTAINING PROTEIN 48"/>
    <property type="match status" value="1"/>
</dbReference>
<feature type="repeat" description="WD" evidence="3">
    <location>
        <begin position="29"/>
        <end position="60"/>
    </location>
</feature>
<dbReference type="InterPro" id="IPR051246">
    <property type="entry name" value="WDR48"/>
</dbReference>
<reference evidence="5" key="1">
    <citation type="submission" date="2015-06" db="EMBL/GenBank/DDBJ databases">
        <title>Expansion of signal transduction pathways in fungi by whole-genome duplication.</title>
        <authorList>
            <consortium name="DOE Joint Genome Institute"/>
            <person name="Corrochano L.M."/>
            <person name="Kuo A."/>
            <person name="Marcet-Houben M."/>
            <person name="Polaino S."/>
            <person name="Salamov A."/>
            <person name="Villalobos J.M."/>
            <person name="Alvarez M.I."/>
            <person name="Avalos J."/>
            <person name="Benito E.P."/>
            <person name="Benoit I."/>
            <person name="Burger G."/>
            <person name="Camino L.P."/>
            <person name="Canovas D."/>
            <person name="Cerda-Olmedo E."/>
            <person name="Cheng J.-F."/>
            <person name="Dominguez A."/>
            <person name="Elias M."/>
            <person name="Eslava A.P."/>
            <person name="Glaser F."/>
            <person name="Grimwood J."/>
            <person name="Gutierrez G."/>
            <person name="Heitman J."/>
            <person name="Henrissat B."/>
            <person name="Iturriaga E.A."/>
            <person name="Lang B.F."/>
            <person name="Lavin J.L."/>
            <person name="Lee S."/>
            <person name="Li W."/>
            <person name="Lindquist E."/>
            <person name="Lopez-Garcia S."/>
            <person name="Luque E.M."/>
            <person name="Marcos A.T."/>
            <person name="Martin J."/>
            <person name="McCluskey K."/>
            <person name="Medina H.R."/>
            <person name="Miralles-Duran A."/>
            <person name="Miyazaki A."/>
            <person name="Munoz-Torres E."/>
            <person name="Oguiza J.A."/>
            <person name="Ohm R."/>
            <person name="Olmedo M."/>
            <person name="Orejas M."/>
            <person name="Ortiz-Castellanos L."/>
            <person name="Pisabarro A.G."/>
            <person name="Rodriguez-Romero J."/>
            <person name="Ruiz-Herrera J."/>
            <person name="Ruiz-Vazquez R."/>
            <person name="Sanz C."/>
            <person name="Schackwitz W."/>
            <person name="Schmutz J."/>
            <person name="Shahriari M."/>
            <person name="Shelest E."/>
            <person name="Silva-Franco F."/>
            <person name="Soanes D."/>
            <person name="Syed K."/>
            <person name="Tagua V.G."/>
            <person name="Talbot N.J."/>
            <person name="Thon M."/>
            <person name="De vries R.P."/>
            <person name="Wiebenga A."/>
            <person name="Yadav J.S."/>
            <person name="Braun E.L."/>
            <person name="Baker S."/>
            <person name="Garre V."/>
            <person name="Horwitz B."/>
            <person name="Torres-Martinez S."/>
            <person name="Idnurm A."/>
            <person name="Herrera-Estrella A."/>
            <person name="Gabaldon T."/>
            <person name="Grigoriev I.V."/>
        </authorList>
    </citation>
    <scope>NUCLEOTIDE SEQUENCE [LARGE SCALE GENOMIC DNA]</scope>
    <source>
        <strain evidence="5">NRRL 1555(-)</strain>
    </source>
</reference>
<dbReference type="PROSITE" id="PS50294">
    <property type="entry name" value="WD_REPEATS_REGION"/>
    <property type="match status" value="3"/>
</dbReference>
<dbReference type="SMART" id="SM00320">
    <property type="entry name" value="WD40"/>
    <property type="match status" value="4"/>
</dbReference>
<dbReference type="InterPro" id="IPR019775">
    <property type="entry name" value="WD40_repeat_CS"/>
</dbReference>
<evidence type="ECO:0000256" key="1">
    <source>
        <dbReference type="ARBA" id="ARBA00022574"/>
    </source>
</evidence>
<dbReference type="VEuPathDB" id="FungiDB:PHYBLDRAFT_122213"/>
<dbReference type="PROSITE" id="PS50082">
    <property type="entry name" value="WD_REPEATS_2"/>
    <property type="match status" value="4"/>
</dbReference>
<feature type="non-terminal residue" evidence="4">
    <location>
        <position position="226"/>
    </location>
</feature>
<dbReference type="SUPFAM" id="SSF50978">
    <property type="entry name" value="WD40 repeat-like"/>
    <property type="match status" value="1"/>
</dbReference>
<gene>
    <name evidence="4" type="ORF">PHYBLDRAFT_122213</name>
</gene>
<evidence type="ECO:0000313" key="4">
    <source>
        <dbReference type="EMBL" id="OAD78892.1"/>
    </source>
</evidence>
<dbReference type="Pfam" id="PF00400">
    <property type="entry name" value="WD40"/>
    <property type="match status" value="4"/>
</dbReference>
<dbReference type="InParanoid" id="A0A162UYZ7"/>
<dbReference type="InterPro" id="IPR020472">
    <property type="entry name" value="WD40_PAC1"/>
</dbReference>
<organism evidence="4 5">
    <name type="scientific">Phycomyces blakesleeanus (strain ATCC 8743b / DSM 1359 / FGSC 10004 / NBRC 33097 / NRRL 1555)</name>
    <dbReference type="NCBI Taxonomy" id="763407"/>
    <lineage>
        <taxon>Eukaryota</taxon>
        <taxon>Fungi</taxon>
        <taxon>Fungi incertae sedis</taxon>
        <taxon>Mucoromycota</taxon>
        <taxon>Mucoromycotina</taxon>
        <taxon>Mucoromycetes</taxon>
        <taxon>Mucorales</taxon>
        <taxon>Phycomycetaceae</taxon>
        <taxon>Phycomyces</taxon>
    </lineage>
</organism>
<sequence>MPITDRHDKGWVLDETLESAPRATSKVFSQMHTDWVNDIVVCQGGESVVSASSDRTVKLWRPYSDTPNTAHTIGLHSDYAKCLVYASEVGWVASGGLDKKINVWDLERGVASLTISTGPRSLHTNSSDNLAHHDESKSSIYAMATTPTGSLFVTGSPEKVVRLWDPRTGNRISKLTGHTDNIRALLVSDDGEQILSGSSDSTIKLWSVRAQRCLATYETHSDSVWS</sequence>
<dbReference type="Gene3D" id="2.130.10.10">
    <property type="entry name" value="YVTN repeat-like/Quinoprotein amine dehydrogenase"/>
    <property type="match status" value="1"/>
</dbReference>
<feature type="repeat" description="WD" evidence="3">
    <location>
        <begin position="175"/>
        <end position="216"/>
    </location>
</feature>
<keyword evidence="2" id="KW-0677">Repeat</keyword>
<dbReference type="RefSeq" id="XP_018296932.1">
    <property type="nucleotide sequence ID" value="XM_018428857.1"/>
</dbReference>
<dbReference type="STRING" id="763407.A0A162UYZ7"/>
<dbReference type="GeneID" id="28989763"/>
<feature type="repeat" description="WD" evidence="3">
    <location>
        <begin position="73"/>
        <end position="114"/>
    </location>
</feature>
<dbReference type="Proteomes" id="UP000077315">
    <property type="component" value="Unassembled WGS sequence"/>
</dbReference>
<protein>
    <submittedName>
        <fullName evidence="4">Uncharacterized protein</fullName>
    </submittedName>
</protein>
<keyword evidence="5" id="KW-1185">Reference proteome</keyword>
<dbReference type="GO" id="GO:0000724">
    <property type="term" value="P:double-strand break repair via homologous recombination"/>
    <property type="evidence" value="ECO:0007669"/>
    <property type="project" value="TreeGrafter"/>
</dbReference>
<dbReference type="GO" id="GO:0043130">
    <property type="term" value="F:ubiquitin binding"/>
    <property type="evidence" value="ECO:0007669"/>
    <property type="project" value="TreeGrafter"/>
</dbReference>
<dbReference type="AlphaFoldDB" id="A0A162UYZ7"/>
<dbReference type="InterPro" id="IPR001680">
    <property type="entry name" value="WD40_rpt"/>
</dbReference>
<feature type="repeat" description="WD" evidence="3">
    <location>
        <begin position="133"/>
        <end position="174"/>
    </location>
</feature>
<name>A0A162UYZ7_PHYB8</name>
<evidence type="ECO:0000256" key="3">
    <source>
        <dbReference type="PROSITE-ProRule" id="PRU00221"/>
    </source>
</evidence>
<dbReference type="PROSITE" id="PS00678">
    <property type="entry name" value="WD_REPEATS_1"/>
    <property type="match status" value="1"/>
</dbReference>
<dbReference type="PRINTS" id="PR00320">
    <property type="entry name" value="GPROTEINBRPT"/>
</dbReference>
<dbReference type="EMBL" id="KV440973">
    <property type="protein sequence ID" value="OAD78892.1"/>
    <property type="molecule type" value="Genomic_DNA"/>
</dbReference>
<keyword evidence="1 3" id="KW-0853">WD repeat</keyword>